<dbReference type="PROSITE" id="PS51257">
    <property type="entry name" value="PROKAR_LIPOPROTEIN"/>
    <property type="match status" value="1"/>
</dbReference>
<name>A0ABT8L2Z6_9BACT</name>
<protein>
    <submittedName>
        <fullName evidence="3">Dienelactone hydrolase family protein</fullName>
        <ecNumber evidence="3">3.1.-.-</ecNumber>
    </submittedName>
</protein>
<dbReference type="EMBL" id="JAUJEB010000001">
    <property type="protein sequence ID" value="MDN5212085.1"/>
    <property type="molecule type" value="Genomic_DNA"/>
</dbReference>
<dbReference type="InterPro" id="IPR002925">
    <property type="entry name" value="Dienelactn_hydro"/>
</dbReference>
<dbReference type="Proteomes" id="UP001172083">
    <property type="component" value="Unassembled WGS sequence"/>
</dbReference>
<dbReference type="PANTHER" id="PTHR22946:SF0">
    <property type="entry name" value="DIENELACTONE HYDROLASE DOMAIN-CONTAINING PROTEIN"/>
    <property type="match status" value="1"/>
</dbReference>
<reference evidence="3" key="1">
    <citation type="submission" date="2023-06" db="EMBL/GenBank/DDBJ databases">
        <title>Genomic of Agaribacillus aureum.</title>
        <authorList>
            <person name="Wang G."/>
        </authorList>
    </citation>
    <scope>NUCLEOTIDE SEQUENCE</scope>
    <source>
        <strain evidence="3">BMA12</strain>
    </source>
</reference>
<keyword evidence="3" id="KW-0378">Hydrolase</keyword>
<gene>
    <name evidence="3" type="ORF">QQ020_08480</name>
</gene>
<evidence type="ECO:0000259" key="2">
    <source>
        <dbReference type="Pfam" id="PF01738"/>
    </source>
</evidence>
<dbReference type="RefSeq" id="WP_346757410.1">
    <property type="nucleotide sequence ID" value="NZ_JAUJEB010000001.1"/>
</dbReference>
<proteinExistence type="predicted"/>
<dbReference type="SUPFAM" id="SSF53474">
    <property type="entry name" value="alpha/beta-Hydrolases"/>
    <property type="match status" value="1"/>
</dbReference>
<accession>A0ABT8L2Z6</accession>
<dbReference type="PANTHER" id="PTHR22946">
    <property type="entry name" value="DIENELACTONE HYDROLASE DOMAIN-CONTAINING PROTEIN-RELATED"/>
    <property type="match status" value="1"/>
</dbReference>
<feature type="chain" id="PRO_5046391174" evidence="1">
    <location>
        <begin position="24"/>
        <end position="290"/>
    </location>
</feature>
<evidence type="ECO:0000313" key="4">
    <source>
        <dbReference type="Proteomes" id="UP001172083"/>
    </source>
</evidence>
<comment type="caution">
    <text evidence="3">The sequence shown here is derived from an EMBL/GenBank/DDBJ whole genome shotgun (WGS) entry which is preliminary data.</text>
</comment>
<dbReference type="InterPro" id="IPR050261">
    <property type="entry name" value="FrsA_esterase"/>
</dbReference>
<dbReference type="Pfam" id="PF01738">
    <property type="entry name" value="DLH"/>
    <property type="match status" value="1"/>
</dbReference>
<dbReference type="Gene3D" id="3.40.50.1820">
    <property type="entry name" value="alpha/beta hydrolase"/>
    <property type="match status" value="1"/>
</dbReference>
<feature type="signal peptide" evidence="1">
    <location>
        <begin position="1"/>
        <end position="23"/>
    </location>
</feature>
<dbReference type="InterPro" id="IPR029058">
    <property type="entry name" value="AB_hydrolase_fold"/>
</dbReference>
<evidence type="ECO:0000256" key="1">
    <source>
        <dbReference type="SAM" id="SignalP"/>
    </source>
</evidence>
<sequence>MKKELHYLTLLLLVILVSCGTQKGDTEDKAASETSESAAEAIEQAPMDIKGEEVTYEADSISMNGFIAYNAGQTGTRPGILVVHEWWGHNDYARKRAKMLAEMGYVALAVDMYGDGLQADHPEDAGKFSSAVFQNLDGAKARFLKAMEVLKGNPATDSTKIAAIGYCFGGGVVLHAARFGFPLAGVVSFHGSLDTATPAAEGDIKAAILVCHGADDPFVSTESVEGFKKEMADAGANLTFKAYEGAKHSFTNPDADTVGQKFELPLAYNEAADKASWEDMKVFFDGIFDN</sequence>
<organism evidence="3 4">
    <name type="scientific">Agaribacillus aureus</name>
    <dbReference type="NCBI Taxonomy" id="3051825"/>
    <lineage>
        <taxon>Bacteria</taxon>
        <taxon>Pseudomonadati</taxon>
        <taxon>Bacteroidota</taxon>
        <taxon>Cytophagia</taxon>
        <taxon>Cytophagales</taxon>
        <taxon>Splendidivirgaceae</taxon>
        <taxon>Agaribacillus</taxon>
    </lineage>
</organism>
<dbReference type="GO" id="GO:0016787">
    <property type="term" value="F:hydrolase activity"/>
    <property type="evidence" value="ECO:0007669"/>
    <property type="project" value="UniProtKB-KW"/>
</dbReference>
<keyword evidence="4" id="KW-1185">Reference proteome</keyword>
<feature type="domain" description="Dienelactone hydrolase" evidence="2">
    <location>
        <begin position="68"/>
        <end position="285"/>
    </location>
</feature>
<dbReference type="EC" id="3.1.-.-" evidence="3"/>
<evidence type="ECO:0000313" key="3">
    <source>
        <dbReference type="EMBL" id="MDN5212085.1"/>
    </source>
</evidence>
<keyword evidence="1" id="KW-0732">Signal</keyword>